<dbReference type="PANTHER" id="PTHR45648:SF106">
    <property type="entry name" value="ANTHER-SPECIFIC PROLINE-RICH PROTEIN APG"/>
    <property type="match status" value="1"/>
</dbReference>
<protein>
    <recommendedName>
        <fullName evidence="8">GDSL esterase/lipase</fullName>
    </recommendedName>
</protein>
<dbReference type="Proteomes" id="UP000827721">
    <property type="component" value="Unassembled WGS sequence"/>
</dbReference>
<keyword evidence="5" id="KW-0732">Signal</keyword>
<comment type="caution">
    <text evidence="6">The sequence shown here is derived from an EMBL/GenBank/DDBJ whole genome shotgun (WGS) entry which is preliminary data.</text>
</comment>
<accession>A0ABQ8H2G9</accession>
<dbReference type="Pfam" id="PF00657">
    <property type="entry name" value="Lipase_GDSL"/>
    <property type="match status" value="1"/>
</dbReference>
<dbReference type="CDD" id="cd01837">
    <property type="entry name" value="SGNH_plant_lipase_like"/>
    <property type="match status" value="1"/>
</dbReference>
<keyword evidence="3" id="KW-0442">Lipid degradation</keyword>
<keyword evidence="4" id="KW-0443">Lipid metabolism</keyword>
<dbReference type="EMBL" id="JAFEMO010000015">
    <property type="protein sequence ID" value="KAH7544404.1"/>
    <property type="molecule type" value="Genomic_DNA"/>
</dbReference>
<evidence type="ECO:0000256" key="3">
    <source>
        <dbReference type="ARBA" id="ARBA00022963"/>
    </source>
</evidence>
<sequence length="347" mass="38684">MACNIFLLVLACCCLSFSFTGAQPLVPAVFLFGDSLFDVGNNNFLISLAKADLPHHGIDFPTKKPTGRFSNGKHSADFIAEKVGLQTSPPPYLSLVFKKNKASLFMNGVNFASSAAGIFNETLPQLGDKIPLSKQVEYYATVYEELVKEFGSSAAQHRLSKSLFVLEFGTTDLASYALTPEPQIKYTRQQYRLYNYGARKFVLPGLGPVGCMPGQRVTSPTDDCNEESNHWAVKYNEELQLMLQELKSELHGFSYTYLDSYTVLQNIIQNPTPYGFTEVKAACCGLGRLNAMNLCLPISSYCSNRNEYVFWDMFHPSEATARIFVNTFFNSPSQYAFPISVRQLIAI</sequence>
<organism evidence="6 7">
    <name type="scientific">Xanthoceras sorbifolium</name>
    <dbReference type="NCBI Taxonomy" id="99658"/>
    <lineage>
        <taxon>Eukaryota</taxon>
        <taxon>Viridiplantae</taxon>
        <taxon>Streptophyta</taxon>
        <taxon>Embryophyta</taxon>
        <taxon>Tracheophyta</taxon>
        <taxon>Spermatophyta</taxon>
        <taxon>Magnoliopsida</taxon>
        <taxon>eudicotyledons</taxon>
        <taxon>Gunneridae</taxon>
        <taxon>Pentapetalae</taxon>
        <taxon>rosids</taxon>
        <taxon>malvids</taxon>
        <taxon>Sapindales</taxon>
        <taxon>Sapindaceae</taxon>
        <taxon>Xanthoceroideae</taxon>
        <taxon>Xanthoceras</taxon>
    </lineage>
</organism>
<dbReference type="InterPro" id="IPR035669">
    <property type="entry name" value="SGNH_plant_lipase-like"/>
</dbReference>
<keyword evidence="7" id="KW-1185">Reference proteome</keyword>
<evidence type="ECO:0000256" key="4">
    <source>
        <dbReference type="ARBA" id="ARBA00023098"/>
    </source>
</evidence>
<dbReference type="InterPro" id="IPR001087">
    <property type="entry name" value="GDSL"/>
</dbReference>
<dbReference type="Gene3D" id="3.40.50.1110">
    <property type="entry name" value="SGNH hydrolase"/>
    <property type="match status" value="1"/>
</dbReference>
<feature type="chain" id="PRO_5046732602" description="GDSL esterase/lipase" evidence="5">
    <location>
        <begin position="23"/>
        <end position="347"/>
    </location>
</feature>
<gene>
    <name evidence="6" type="ORF">JRO89_XS15G0161800</name>
</gene>
<comment type="similarity">
    <text evidence="1">Belongs to the 'GDSL' lipolytic enzyme family.</text>
</comment>
<name>A0ABQ8H2G9_9ROSI</name>
<reference evidence="6 7" key="1">
    <citation type="submission" date="2021-02" db="EMBL/GenBank/DDBJ databases">
        <title>Plant Genome Project.</title>
        <authorList>
            <person name="Zhang R.-G."/>
        </authorList>
    </citation>
    <scope>NUCLEOTIDE SEQUENCE [LARGE SCALE GENOMIC DNA]</scope>
    <source>
        <tissue evidence="6">Leaves</tissue>
    </source>
</reference>
<proteinExistence type="inferred from homology"/>
<dbReference type="InterPro" id="IPR036514">
    <property type="entry name" value="SGNH_hydro_sf"/>
</dbReference>
<dbReference type="PANTHER" id="PTHR45648">
    <property type="entry name" value="GDSL LIPASE/ACYLHYDROLASE FAMILY PROTEIN (AFU_ORTHOLOGUE AFUA_4G14700)"/>
    <property type="match status" value="1"/>
</dbReference>
<feature type="signal peptide" evidence="5">
    <location>
        <begin position="1"/>
        <end position="22"/>
    </location>
</feature>
<evidence type="ECO:0000256" key="1">
    <source>
        <dbReference type="ARBA" id="ARBA00008668"/>
    </source>
</evidence>
<evidence type="ECO:0000313" key="6">
    <source>
        <dbReference type="EMBL" id="KAH7544404.1"/>
    </source>
</evidence>
<evidence type="ECO:0008006" key="8">
    <source>
        <dbReference type="Google" id="ProtNLM"/>
    </source>
</evidence>
<evidence type="ECO:0000256" key="5">
    <source>
        <dbReference type="SAM" id="SignalP"/>
    </source>
</evidence>
<evidence type="ECO:0000313" key="7">
    <source>
        <dbReference type="Proteomes" id="UP000827721"/>
    </source>
</evidence>
<evidence type="ECO:0000256" key="2">
    <source>
        <dbReference type="ARBA" id="ARBA00022801"/>
    </source>
</evidence>
<dbReference type="InterPro" id="IPR051058">
    <property type="entry name" value="GDSL_Est/Lipase"/>
</dbReference>
<keyword evidence="2" id="KW-0378">Hydrolase</keyword>